<gene>
    <name evidence="2" type="ORF">BJ875DRAFT_442608</name>
</gene>
<sequence length="422" mass="47382">MIAIRSPRRIPDDPGAKLEVPFNWCVLGLQQVVDSSLITRLPKTTKSGFRNQHPVLIRALPGNMPEDLIVQARLGFIKTYSRGVIKIQPRKRNMLNLHKGASSASLNSKAVVLDDSPIPRFMSTQGMTVSSSGRSRSTRGRVDGTAFDRDQSSLGERGRAHLPAACLRKRARGSRSRVDQIRRPKRRIILPGWTQSREMTFQAHLSECSKRHLWLGCLQSKKQKQKQKQTSRAMEEIAQTTGRNHGTWQFTASYDKKGDMPRRQNLFVNPGRNQLRTGAGGEKNISVKICARLPNLASYLFESANHRVLYDVAQEGTHNLAACGPASEAQNNVTMAMRKCASTARDPILQTYEAVGLLRQVETRREQVLLTDLWKQADVTDNDKCGGQRPDLELSVEPWPMDEEDLSLVSPSQFPQEEHSIQ</sequence>
<dbReference type="AlphaFoldDB" id="A0A9P8C418"/>
<feature type="compositionally biased region" description="Basic and acidic residues" evidence="1">
    <location>
        <begin position="381"/>
        <end position="392"/>
    </location>
</feature>
<dbReference type="EMBL" id="MU251518">
    <property type="protein sequence ID" value="KAG9233054.1"/>
    <property type="molecule type" value="Genomic_DNA"/>
</dbReference>
<dbReference type="Proteomes" id="UP000824998">
    <property type="component" value="Unassembled WGS sequence"/>
</dbReference>
<comment type="caution">
    <text evidence="2">The sequence shown here is derived from an EMBL/GenBank/DDBJ whole genome shotgun (WGS) entry which is preliminary data.</text>
</comment>
<organism evidence="2 3">
    <name type="scientific">Amylocarpus encephaloides</name>
    <dbReference type="NCBI Taxonomy" id="45428"/>
    <lineage>
        <taxon>Eukaryota</taxon>
        <taxon>Fungi</taxon>
        <taxon>Dikarya</taxon>
        <taxon>Ascomycota</taxon>
        <taxon>Pezizomycotina</taxon>
        <taxon>Leotiomycetes</taxon>
        <taxon>Helotiales</taxon>
        <taxon>Helotiales incertae sedis</taxon>
        <taxon>Amylocarpus</taxon>
    </lineage>
</organism>
<feature type="region of interest" description="Disordered" evidence="1">
    <location>
        <begin position="381"/>
        <end position="422"/>
    </location>
</feature>
<evidence type="ECO:0000313" key="3">
    <source>
        <dbReference type="Proteomes" id="UP000824998"/>
    </source>
</evidence>
<feature type="region of interest" description="Disordered" evidence="1">
    <location>
        <begin position="123"/>
        <end position="151"/>
    </location>
</feature>
<reference evidence="2" key="1">
    <citation type="journal article" date="2021" name="IMA Fungus">
        <title>Genomic characterization of three marine fungi, including Emericellopsis atlantica sp. nov. with signatures of a generalist lifestyle and marine biomass degradation.</title>
        <authorList>
            <person name="Hagestad O.C."/>
            <person name="Hou L."/>
            <person name="Andersen J.H."/>
            <person name="Hansen E.H."/>
            <person name="Altermark B."/>
            <person name="Li C."/>
            <person name="Kuhnert E."/>
            <person name="Cox R.J."/>
            <person name="Crous P.W."/>
            <person name="Spatafora J.W."/>
            <person name="Lail K."/>
            <person name="Amirebrahimi M."/>
            <person name="Lipzen A."/>
            <person name="Pangilinan J."/>
            <person name="Andreopoulos W."/>
            <person name="Hayes R.D."/>
            <person name="Ng V."/>
            <person name="Grigoriev I.V."/>
            <person name="Jackson S.A."/>
            <person name="Sutton T.D.S."/>
            <person name="Dobson A.D.W."/>
            <person name="Rama T."/>
        </authorList>
    </citation>
    <scope>NUCLEOTIDE SEQUENCE</scope>
    <source>
        <strain evidence="2">TRa018bII</strain>
    </source>
</reference>
<evidence type="ECO:0000256" key="1">
    <source>
        <dbReference type="SAM" id="MobiDB-lite"/>
    </source>
</evidence>
<evidence type="ECO:0000313" key="2">
    <source>
        <dbReference type="EMBL" id="KAG9233054.1"/>
    </source>
</evidence>
<feature type="compositionally biased region" description="Basic and acidic residues" evidence="1">
    <location>
        <begin position="140"/>
        <end position="151"/>
    </location>
</feature>
<keyword evidence="3" id="KW-1185">Reference proteome</keyword>
<accession>A0A9P8C418</accession>
<proteinExistence type="predicted"/>
<protein>
    <submittedName>
        <fullName evidence="2">Uncharacterized protein</fullName>
    </submittedName>
</protein>
<name>A0A9P8C418_9HELO</name>